<reference evidence="3 4" key="1">
    <citation type="journal article" date="2024" name="Nat. Commun.">
        <title>Phylogenomics reveals the evolutionary origins of lichenization in chlorophyte algae.</title>
        <authorList>
            <person name="Puginier C."/>
            <person name="Libourel C."/>
            <person name="Otte J."/>
            <person name="Skaloud P."/>
            <person name="Haon M."/>
            <person name="Grisel S."/>
            <person name="Petersen M."/>
            <person name="Berrin J.G."/>
            <person name="Delaux P.M."/>
            <person name="Dal Grande F."/>
            <person name="Keller J."/>
        </authorList>
    </citation>
    <scope>NUCLEOTIDE SEQUENCE [LARGE SCALE GENOMIC DNA]</scope>
    <source>
        <strain evidence="3 4">SAG 2043</strain>
    </source>
</reference>
<sequence>MCLQSAWLKTLDPWDGRLYRVCREATSSLCYTALNKAQKPDPKELVRKWQADLRTEQRKIERQIREIQRDEKVAQKQVKECAKRNDMQSAKVIARELVHTRRVVGRLYTNKAHIISMSTQLTEQLAMAKVAGSLKQSGEVMKLVNDLMKVPELMGTMQQMSKEMMKAGVIDEMMEDAMDSALDSEEVEEDAEAEVDKVLMEIAGETMGQLAAAPQARKQAAPQPQVAEAQPDDAEMEELQARLNAVRS</sequence>
<protein>
    <recommendedName>
        <fullName evidence="5">Charged multivesicular body protein 3</fullName>
    </recommendedName>
</protein>
<evidence type="ECO:0008006" key="5">
    <source>
        <dbReference type="Google" id="ProtNLM"/>
    </source>
</evidence>
<gene>
    <name evidence="3" type="ORF">WJX72_011763</name>
</gene>
<feature type="compositionally biased region" description="Low complexity" evidence="2">
    <location>
        <begin position="210"/>
        <end position="229"/>
    </location>
</feature>
<proteinExistence type="predicted"/>
<dbReference type="Pfam" id="PF03357">
    <property type="entry name" value="Snf7"/>
    <property type="match status" value="1"/>
</dbReference>
<dbReference type="GO" id="GO:0007034">
    <property type="term" value="P:vacuolar transport"/>
    <property type="evidence" value="ECO:0007669"/>
    <property type="project" value="InterPro"/>
</dbReference>
<accession>A0AAW1P9H2</accession>
<feature type="coiled-coil region" evidence="1">
    <location>
        <begin position="46"/>
        <end position="77"/>
    </location>
</feature>
<dbReference type="InterPro" id="IPR005024">
    <property type="entry name" value="Snf7_fam"/>
</dbReference>
<dbReference type="Proteomes" id="UP001489004">
    <property type="component" value="Unassembled WGS sequence"/>
</dbReference>
<evidence type="ECO:0000313" key="4">
    <source>
        <dbReference type="Proteomes" id="UP001489004"/>
    </source>
</evidence>
<dbReference type="EMBL" id="JALJOR010000018">
    <property type="protein sequence ID" value="KAK9804419.1"/>
    <property type="molecule type" value="Genomic_DNA"/>
</dbReference>
<dbReference type="AlphaFoldDB" id="A0AAW1P9H2"/>
<evidence type="ECO:0000313" key="3">
    <source>
        <dbReference type="EMBL" id="KAK9804419.1"/>
    </source>
</evidence>
<dbReference type="Gene3D" id="6.10.140.1230">
    <property type="match status" value="1"/>
</dbReference>
<evidence type="ECO:0000256" key="1">
    <source>
        <dbReference type="SAM" id="Coils"/>
    </source>
</evidence>
<keyword evidence="1" id="KW-0175">Coiled coil</keyword>
<comment type="caution">
    <text evidence="3">The sequence shown here is derived from an EMBL/GenBank/DDBJ whole genome shotgun (WGS) entry which is preliminary data.</text>
</comment>
<evidence type="ECO:0000256" key="2">
    <source>
        <dbReference type="SAM" id="MobiDB-lite"/>
    </source>
</evidence>
<feature type="region of interest" description="Disordered" evidence="2">
    <location>
        <begin position="210"/>
        <end position="248"/>
    </location>
</feature>
<dbReference type="PANTHER" id="PTHR10476">
    <property type="entry name" value="CHARGED MULTIVESICULAR BODY PROTEIN"/>
    <property type="match status" value="1"/>
</dbReference>
<organism evidence="3 4">
    <name type="scientific">[Myrmecia] bisecta</name>
    <dbReference type="NCBI Taxonomy" id="41462"/>
    <lineage>
        <taxon>Eukaryota</taxon>
        <taxon>Viridiplantae</taxon>
        <taxon>Chlorophyta</taxon>
        <taxon>core chlorophytes</taxon>
        <taxon>Trebouxiophyceae</taxon>
        <taxon>Trebouxiales</taxon>
        <taxon>Trebouxiaceae</taxon>
        <taxon>Myrmecia</taxon>
    </lineage>
</organism>
<keyword evidence="4" id="KW-1185">Reference proteome</keyword>
<name>A0AAW1P9H2_9CHLO</name>